<evidence type="ECO:0000313" key="2">
    <source>
        <dbReference type="Proteomes" id="UP001054837"/>
    </source>
</evidence>
<protein>
    <submittedName>
        <fullName evidence="1">Uncharacterized protein</fullName>
    </submittedName>
</protein>
<name>A0AAV4Q786_9ARAC</name>
<accession>A0AAV4Q786</accession>
<keyword evidence="2" id="KW-1185">Reference proteome</keyword>
<dbReference type="Proteomes" id="UP001054837">
    <property type="component" value="Unassembled WGS sequence"/>
</dbReference>
<reference evidence="1 2" key="1">
    <citation type="submission" date="2021-06" db="EMBL/GenBank/DDBJ databases">
        <title>Caerostris darwini draft genome.</title>
        <authorList>
            <person name="Kono N."/>
            <person name="Arakawa K."/>
        </authorList>
    </citation>
    <scope>NUCLEOTIDE SEQUENCE [LARGE SCALE GENOMIC DNA]</scope>
</reference>
<sequence length="136" mass="14623">MLSKPHQLWEISTEPQIMCATGTAIVCSREKTHLSTLKVRAGRGPMLNMSLWAAAVSLGCCIYTDTACLSGLLRFVIWTELCSYTNQGPDGRVASVLALGTTGQMNPESRVFKEEISNSDSQAASKSVPPGRALAF</sequence>
<dbReference type="EMBL" id="BPLQ01003906">
    <property type="protein sequence ID" value="GIY04227.1"/>
    <property type="molecule type" value="Genomic_DNA"/>
</dbReference>
<proteinExistence type="predicted"/>
<dbReference type="AlphaFoldDB" id="A0AAV4Q786"/>
<comment type="caution">
    <text evidence="1">The sequence shown here is derived from an EMBL/GenBank/DDBJ whole genome shotgun (WGS) entry which is preliminary data.</text>
</comment>
<organism evidence="1 2">
    <name type="scientific">Caerostris darwini</name>
    <dbReference type="NCBI Taxonomy" id="1538125"/>
    <lineage>
        <taxon>Eukaryota</taxon>
        <taxon>Metazoa</taxon>
        <taxon>Ecdysozoa</taxon>
        <taxon>Arthropoda</taxon>
        <taxon>Chelicerata</taxon>
        <taxon>Arachnida</taxon>
        <taxon>Araneae</taxon>
        <taxon>Araneomorphae</taxon>
        <taxon>Entelegynae</taxon>
        <taxon>Araneoidea</taxon>
        <taxon>Araneidae</taxon>
        <taxon>Caerostris</taxon>
    </lineage>
</organism>
<evidence type="ECO:0000313" key="1">
    <source>
        <dbReference type="EMBL" id="GIY04227.1"/>
    </source>
</evidence>
<gene>
    <name evidence="1" type="ORF">CDAR_253601</name>
</gene>